<comment type="caution">
    <text evidence="1">The sequence shown here is derived from an EMBL/GenBank/DDBJ whole genome shotgun (WGS) entry which is preliminary data.</text>
</comment>
<sequence>MKNVIALDYNSAKDLLTRDNYKIQIRHTRPPRKLVGLGELRVIGQRLIDEEVVELIISNEDYYFGVDDR</sequence>
<proteinExistence type="predicted"/>
<organism evidence="1 2">
    <name type="scientific">Orenia metallireducens</name>
    <dbReference type="NCBI Taxonomy" id="1413210"/>
    <lineage>
        <taxon>Bacteria</taxon>
        <taxon>Bacillati</taxon>
        <taxon>Bacillota</taxon>
        <taxon>Clostridia</taxon>
        <taxon>Halanaerobiales</taxon>
        <taxon>Halobacteroidaceae</taxon>
        <taxon>Orenia</taxon>
    </lineage>
</organism>
<evidence type="ECO:0000313" key="1">
    <source>
        <dbReference type="EMBL" id="OCL27119.1"/>
    </source>
</evidence>
<keyword evidence="2" id="KW-1185">Reference proteome</keyword>
<gene>
    <name evidence="1" type="ORF">U472_06460</name>
</gene>
<dbReference type="OrthoDB" id="2112389at2"/>
<reference evidence="2" key="1">
    <citation type="submission" date="2016-07" db="EMBL/GenBank/DDBJ databases">
        <authorList>
            <person name="Florea S."/>
            <person name="Webb J.S."/>
            <person name="Jaromczyk J."/>
            <person name="Schardl C.L."/>
        </authorList>
    </citation>
    <scope>NUCLEOTIDE SEQUENCE [LARGE SCALE GENOMIC DNA]</scope>
    <source>
        <strain evidence="2">Z6</strain>
    </source>
</reference>
<dbReference type="RefSeq" id="WP_068716685.1">
    <property type="nucleotide sequence ID" value="NZ_LWDV01000008.1"/>
</dbReference>
<dbReference type="EMBL" id="LWDV01000008">
    <property type="protein sequence ID" value="OCL27119.1"/>
    <property type="molecule type" value="Genomic_DNA"/>
</dbReference>
<accession>A0A1C0AA33</accession>
<dbReference type="Proteomes" id="UP000093514">
    <property type="component" value="Unassembled WGS sequence"/>
</dbReference>
<name>A0A1C0AA33_9FIRM</name>
<reference evidence="1 2" key="2">
    <citation type="submission" date="2016-08" db="EMBL/GenBank/DDBJ databases">
        <title>Orenia metallireducens sp. nov. strain Z6, a Novel Metal-reducing Firmicute from the Deep Subsurface.</title>
        <authorList>
            <person name="Maxim B.I."/>
            <person name="Kenneth K."/>
            <person name="Flynn T.M."/>
            <person name="Oloughlin E.J."/>
            <person name="Locke R.A."/>
            <person name="Weber J.R."/>
            <person name="Egan S.M."/>
            <person name="Mackie R.I."/>
            <person name="Cann I.K."/>
        </authorList>
    </citation>
    <scope>NUCLEOTIDE SEQUENCE [LARGE SCALE GENOMIC DNA]</scope>
    <source>
        <strain evidence="1 2">Z6</strain>
    </source>
</reference>
<evidence type="ECO:0000313" key="2">
    <source>
        <dbReference type="Proteomes" id="UP000093514"/>
    </source>
</evidence>
<dbReference type="AlphaFoldDB" id="A0A1C0AA33"/>
<protein>
    <submittedName>
        <fullName evidence="1">Uncharacterized protein</fullName>
    </submittedName>
</protein>